<evidence type="ECO:0000256" key="2">
    <source>
        <dbReference type="ARBA" id="ARBA00022603"/>
    </source>
</evidence>
<dbReference type="CDD" id="cd02440">
    <property type="entry name" value="AdoMet_MTases"/>
    <property type="match status" value="1"/>
</dbReference>
<accession>A0ABV6C2H7</accession>
<dbReference type="EC" id="2.1.1.-" evidence="8"/>
<keyword evidence="5" id="KW-0680">Restriction system</keyword>
<gene>
    <name evidence="10" type="ORF">ACFFRE_06920</name>
</gene>
<comment type="catalytic activity">
    <reaction evidence="7">
        <text>a 2'-deoxycytidine in DNA + S-adenosyl-L-methionine = an N(4)-methyl-2'-deoxycytidine in DNA + S-adenosyl-L-homocysteine + H(+)</text>
        <dbReference type="Rhea" id="RHEA:16857"/>
        <dbReference type="Rhea" id="RHEA-COMP:11369"/>
        <dbReference type="Rhea" id="RHEA-COMP:13674"/>
        <dbReference type="ChEBI" id="CHEBI:15378"/>
        <dbReference type="ChEBI" id="CHEBI:57856"/>
        <dbReference type="ChEBI" id="CHEBI:59789"/>
        <dbReference type="ChEBI" id="CHEBI:85452"/>
        <dbReference type="ChEBI" id="CHEBI:137933"/>
        <dbReference type="EC" id="2.1.1.113"/>
    </reaction>
</comment>
<dbReference type="PANTHER" id="PTHR13370:SF3">
    <property type="entry name" value="TRNA (GUANINE(10)-N2)-METHYLTRANSFERASE HOMOLOG"/>
    <property type="match status" value="1"/>
</dbReference>
<sequence length="458" mass="49706">MGRRESHDATAFYERFEPPVLSPDDTVLPPRPVPEPFVVGDARHMPEVEDGSVALVVTSPPYFAGKAYEAELAAEGVPGSYLEYLGLLEAVFAECVRKLEPGGRLAVNVANLGRRPYRSLSADLTSILQDRLGLLLRGEIVWQKAAGASGSCAWGSWCSAANPVLRDLTERVVVASKGRFDRARSPSRRRAEGLPWRSTMTADDFMELTLDVWQLPSERASRVGHPAPFPVELPERLIRLYTYEGDLVLDPFMGSGSTLVAAARLGRRYVGYDLDPAYVALARRRVAEEGTPEPPGGAGPVAEETGVDGGAKRLAEQVLRAVGFRLPSRRPTLARGQALAPDLWALDRRDGLWAVEVAGSDTSTRGGLQRPEVLWRTLGRAAVLRGCLPPEVPLVVLTPRQPAPRSEGDRALRAVGPEVLFDVVELHCPRARARLAAYAAGRPPTALPGFWDGRVPLG</sequence>
<keyword evidence="2" id="KW-0489">Methyltransferase</keyword>
<reference evidence="10 11" key="1">
    <citation type="submission" date="2024-09" db="EMBL/GenBank/DDBJ databases">
        <authorList>
            <person name="Sun Q."/>
            <person name="Mori K."/>
        </authorList>
    </citation>
    <scope>NUCLEOTIDE SEQUENCE [LARGE SCALE GENOMIC DNA]</scope>
    <source>
        <strain evidence="10 11">JCM 15389</strain>
    </source>
</reference>
<evidence type="ECO:0000256" key="7">
    <source>
        <dbReference type="ARBA" id="ARBA00049120"/>
    </source>
</evidence>
<keyword evidence="11" id="KW-1185">Reference proteome</keyword>
<keyword evidence="3" id="KW-0808">Transferase</keyword>
<evidence type="ECO:0000313" key="10">
    <source>
        <dbReference type="EMBL" id="MFC0081877.1"/>
    </source>
</evidence>
<dbReference type="PROSITE" id="PS00093">
    <property type="entry name" value="N4_MTASE"/>
    <property type="match status" value="1"/>
</dbReference>
<evidence type="ECO:0000256" key="1">
    <source>
        <dbReference type="ARBA" id="ARBA00010203"/>
    </source>
</evidence>
<protein>
    <recommendedName>
        <fullName evidence="8">Methyltransferase</fullName>
        <ecNumber evidence="8">2.1.1.-</ecNumber>
    </recommendedName>
</protein>
<evidence type="ECO:0000256" key="5">
    <source>
        <dbReference type="ARBA" id="ARBA00022747"/>
    </source>
</evidence>
<dbReference type="Gene3D" id="3.40.50.150">
    <property type="entry name" value="Vaccinia Virus protein VP39"/>
    <property type="match status" value="1"/>
</dbReference>
<evidence type="ECO:0000313" key="11">
    <source>
        <dbReference type="Proteomes" id="UP001589788"/>
    </source>
</evidence>
<dbReference type="Proteomes" id="UP001589788">
    <property type="component" value="Unassembled WGS sequence"/>
</dbReference>
<feature type="domain" description="DNA methylase N-4/N-6" evidence="9">
    <location>
        <begin position="53"/>
        <end position="283"/>
    </location>
</feature>
<dbReference type="SUPFAM" id="SSF53335">
    <property type="entry name" value="S-adenosyl-L-methionine-dependent methyltransferases"/>
    <property type="match status" value="1"/>
</dbReference>
<evidence type="ECO:0000256" key="3">
    <source>
        <dbReference type="ARBA" id="ARBA00022679"/>
    </source>
</evidence>
<comment type="similarity">
    <text evidence="1">Belongs to the N(4)/N(6)-methyltransferase family. N(4) subfamily.</text>
</comment>
<comment type="caution">
    <text evidence="10">The sequence shown here is derived from an EMBL/GenBank/DDBJ whole genome shotgun (WGS) entry which is preliminary data.</text>
</comment>
<dbReference type="InterPro" id="IPR001091">
    <property type="entry name" value="RM_Methyltransferase"/>
</dbReference>
<evidence type="ECO:0000259" key="9">
    <source>
        <dbReference type="Pfam" id="PF01555"/>
    </source>
</evidence>
<dbReference type="InterPro" id="IPR017985">
    <property type="entry name" value="MeTrfase_CN4_CS"/>
</dbReference>
<dbReference type="EMBL" id="JBHLYQ010000054">
    <property type="protein sequence ID" value="MFC0081877.1"/>
    <property type="molecule type" value="Genomic_DNA"/>
</dbReference>
<keyword evidence="6" id="KW-0238">DNA-binding</keyword>
<dbReference type="InterPro" id="IPR029063">
    <property type="entry name" value="SAM-dependent_MTases_sf"/>
</dbReference>
<keyword evidence="4" id="KW-0949">S-adenosyl-L-methionine</keyword>
<name>A0ABV6C2H7_9ACTN</name>
<dbReference type="RefSeq" id="WP_377789197.1">
    <property type="nucleotide sequence ID" value="NZ_JBHLYQ010000054.1"/>
</dbReference>
<dbReference type="InterPro" id="IPR002941">
    <property type="entry name" value="DNA_methylase_N4/N6"/>
</dbReference>
<organism evidence="10 11">
    <name type="scientific">Aciditerrimonas ferrireducens</name>
    <dbReference type="NCBI Taxonomy" id="667306"/>
    <lineage>
        <taxon>Bacteria</taxon>
        <taxon>Bacillati</taxon>
        <taxon>Actinomycetota</taxon>
        <taxon>Acidimicrobiia</taxon>
        <taxon>Acidimicrobiales</taxon>
        <taxon>Acidimicrobiaceae</taxon>
        <taxon>Aciditerrimonas</taxon>
    </lineage>
</organism>
<dbReference type="PRINTS" id="PR00508">
    <property type="entry name" value="S21N4MTFRASE"/>
</dbReference>
<evidence type="ECO:0000256" key="8">
    <source>
        <dbReference type="RuleBase" id="RU362026"/>
    </source>
</evidence>
<proteinExistence type="inferred from homology"/>
<dbReference type="PANTHER" id="PTHR13370">
    <property type="entry name" value="RNA METHYLASE-RELATED"/>
    <property type="match status" value="1"/>
</dbReference>
<evidence type="ECO:0000256" key="6">
    <source>
        <dbReference type="ARBA" id="ARBA00023125"/>
    </source>
</evidence>
<dbReference type="Pfam" id="PF01555">
    <property type="entry name" value="N6_N4_Mtase"/>
    <property type="match status" value="1"/>
</dbReference>
<evidence type="ECO:0000256" key="4">
    <source>
        <dbReference type="ARBA" id="ARBA00022691"/>
    </source>
</evidence>